<evidence type="ECO:0000256" key="1">
    <source>
        <dbReference type="SAM" id="MobiDB-lite"/>
    </source>
</evidence>
<keyword evidence="3" id="KW-1185">Reference proteome</keyword>
<dbReference type="OrthoDB" id="2152248at2759"/>
<dbReference type="EMBL" id="KZ819188">
    <property type="protein sequence ID" value="PWZ02485.1"/>
    <property type="molecule type" value="Genomic_DNA"/>
</dbReference>
<feature type="compositionally biased region" description="Basic residues" evidence="1">
    <location>
        <begin position="1"/>
        <end position="11"/>
    </location>
</feature>
<feature type="compositionally biased region" description="Polar residues" evidence="1">
    <location>
        <begin position="14"/>
        <end position="30"/>
    </location>
</feature>
<dbReference type="Gene3D" id="3.40.50.1820">
    <property type="entry name" value="alpha/beta hydrolase"/>
    <property type="match status" value="1"/>
</dbReference>
<evidence type="ECO:0000313" key="3">
    <source>
        <dbReference type="Proteomes" id="UP000246740"/>
    </source>
</evidence>
<dbReference type="AlphaFoldDB" id="A0A317XW29"/>
<dbReference type="InterPro" id="IPR029058">
    <property type="entry name" value="AB_hydrolase_fold"/>
</dbReference>
<dbReference type="SUPFAM" id="SSF53474">
    <property type="entry name" value="alpha/beta-Hydrolases"/>
    <property type="match status" value="1"/>
</dbReference>
<evidence type="ECO:0000313" key="2">
    <source>
        <dbReference type="EMBL" id="PWZ02485.1"/>
    </source>
</evidence>
<accession>A0A317XW29</accession>
<name>A0A317XW29_9BASI</name>
<gene>
    <name evidence="2" type="ORF">BCV70DRAFT_168376</name>
</gene>
<protein>
    <recommendedName>
        <fullName evidence="4">Alpha/beta-hydrolase</fullName>
    </recommendedName>
</protein>
<proteinExistence type="predicted"/>
<dbReference type="PANTHER" id="PTHR47381:SF3">
    <property type="entry name" value="ALPHA_BETA-HYDROLASES SUPERFAMILY PROTEIN"/>
    <property type="match status" value="1"/>
</dbReference>
<reference evidence="2 3" key="1">
    <citation type="journal article" date="2018" name="Mol. Biol. Evol.">
        <title>Broad Genomic Sampling Reveals a Smut Pathogenic Ancestry of the Fungal Clade Ustilaginomycotina.</title>
        <authorList>
            <person name="Kijpornyongpan T."/>
            <person name="Mondo S.J."/>
            <person name="Barry K."/>
            <person name="Sandor L."/>
            <person name="Lee J."/>
            <person name="Lipzen A."/>
            <person name="Pangilinan J."/>
            <person name="LaButti K."/>
            <person name="Hainaut M."/>
            <person name="Henrissat B."/>
            <person name="Grigoriev I.V."/>
            <person name="Spatafora J.W."/>
            <person name="Aime M.C."/>
        </authorList>
    </citation>
    <scope>NUCLEOTIDE SEQUENCE [LARGE SCALE GENOMIC DNA]</scope>
    <source>
        <strain evidence="2 3">MCA 3645</strain>
    </source>
</reference>
<organism evidence="2 3">
    <name type="scientific">Testicularia cyperi</name>
    <dbReference type="NCBI Taxonomy" id="1882483"/>
    <lineage>
        <taxon>Eukaryota</taxon>
        <taxon>Fungi</taxon>
        <taxon>Dikarya</taxon>
        <taxon>Basidiomycota</taxon>
        <taxon>Ustilaginomycotina</taxon>
        <taxon>Ustilaginomycetes</taxon>
        <taxon>Ustilaginales</taxon>
        <taxon>Anthracoideaceae</taxon>
        <taxon>Testicularia</taxon>
    </lineage>
</organism>
<sequence>MVFGLGKKKKRSDTSASETMPRTTARTSSRAVVDPNGDEGDSSGDTAPAPKKEYKYGGDISRTTYDLAGLPVNVFGVDELTPAPARASAPSPPGVCVVIHMHGRLGKAADDEGIARQMYDRISREKETYRTQQDSTGQEAGETKDVLIVTFDARNHGYRLTNPAGQKDWKSGNPRHAMDLYGMIVGDARDVSFIVDFLAPYLFPYDERRVDQWVVTGKSLGGHATWHVLANEPRITVGVPFIGMPDYTRLLNSRTRTQFVANGPPYVPASLKALIDKIDPAKQPYDIFDSVKNPFWGKKICVLSGARDKLVLWDWNQDFLNALVLAEPQGPTATMPGLKVSQKQGVGHEVTAEMVEDAGEWIYNWAVAPQPRQI</sequence>
<feature type="region of interest" description="Disordered" evidence="1">
    <location>
        <begin position="1"/>
        <end position="55"/>
    </location>
</feature>
<dbReference type="STRING" id="1882483.A0A317XW29"/>
<evidence type="ECO:0008006" key="4">
    <source>
        <dbReference type="Google" id="ProtNLM"/>
    </source>
</evidence>
<dbReference type="Proteomes" id="UP000246740">
    <property type="component" value="Unassembled WGS sequence"/>
</dbReference>
<dbReference type="InParanoid" id="A0A317XW29"/>
<dbReference type="PANTHER" id="PTHR47381">
    <property type="entry name" value="ALPHA/BETA-HYDROLASES SUPERFAMILY PROTEIN"/>
    <property type="match status" value="1"/>
</dbReference>